<evidence type="ECO:0000256" key="3">
    <source>
        <dbReference type="ARBA" id="ARBA00022801"/>
    </source>
</evidence>
<dbReference type="PROSITE" id="PS00523">
    <property type="entry name" value="SULFATASE_1"/>
    <property type="match status" value="1"/>
</dbReference>
<feature type="domain" description="Sulfatase N-terminal" evidence="7">
    <location>
        <begin position="26"/>
        <end position="373"/>
    </location>
</feature>
<feature type="chain" id="PRO_5043350721" description="Sulfatase N-terminal domain-containing protein" evidence="6">
    <location>
        <begin position="19"/>
        <end position="550"/>
    </location>
</feature>
<dbReference type="PANTHER" id="PTHR43108">
    <property type="entry name" value="N-ACETYLGLUCOSAMINE-6-SULFATASE FAMILY MEMBER"/>
    <property type="match status" value="1"/>
</dbReference>
<dbReference type="FunFam" id="3.40.720.10:FF:000051">
    <property type="entry name" value="Arylsulfatase"/>
    <property type="match status" value="1"/>
</dbReference>
<dbReference type="PIRSF" id="PIRSF000972">
    <property type="entry name" value="Arylsulf_plant"/>
    <property type="match status" value="1"/>
</dbReference>
<comment type="PTM">
    <text evidence="5">The conversion to 3-oxoalanine (also known as C-formylglycine, FGly), of a serine or cysteine residue in prokaryotes and of a cysteine residue in eukaryotes, is critical for catalytic activity.</text>
</comment>
<name>A0AAV9N1W1_9EURO</name>
<dbReference type="GO" id="GO:0008449">
    <property type="term" value="F:N-acetylglucosamine-6-sulfatase activity"/>
    <property type="evidence" value="ECO:0007669"/>
    <property type="project" value="TreeGrafter"/>
</dbReference>
<feature type="modified residue" description="3-oxoalanine (Cys)" evidence="5">
    <location>
        <position position="70"/>
    </location>
</feature>
<protein>
    <recommendedName>
        <fullName evidence="7">Sulfatase N-terminal domain-containing protein</fullName>
    </recommendedName>
</protein>
<organism evidence="8 9">
    <name type="scientific">Exophiala bonariae</name>
    <dbReference type="NCBI Taxonomy" id="1690606"/>
    <lineage>
        <taxon>Eukaryota</taxon>
        <taxon>Fungi</taxon>
        <taxon>Dikarya</taxon>
        <taxon>Ascomycota</taxon>
        <taxon>Pezizomycotina</taxon>
        <taxon>Eurotiomycetes</taxon>
        <taxon>Chaetothyriomycetidae</taxon>
        <taxon>Chaetothyriales</taxon>
        <taxon>Herpotrichiellaceae</taxon>
        <taxon>Exophiala</taxon>
    </lineage>
</organism>
<evidence type="ECO:0000259" key="7">
    <source>
        <dbReference type="Pfam" id="PF00884"/>
    </source>
</evidence>
<dbReference type="InterPro" id="IPR017850">
    <property type="entry name" value="Alkaline_phosphatase_core_sf"/>
</dbReference>
<evidence type="ECO:0000256" key="4">
    <source>
        <dbReference type="ARBA" id="ARBA00023180"/>
    </source>
</evidence>
<gene>
    <name evidence="8" type="ORF">LTR84_006714</name>
</gene>
<dbReference type="GO" id="GO:0005539">
    <property type="term" value="F:glycosaminoglycan binding"/>
    <property type="evidence" value="ECO:0007669"/>
    <property type="project" value="TreeGrafter"/>
</dbReference>
<dbReference type="InterPro" id="IPR024607">
    <property type="entry name" value="Sulfatase_CS"/>
</dbReference>
<dbReference type="Gene3D" id="3.40.720.10">
    <property type="entry name" value="Alkaline Phosphatase, subunit A"/>
    <property type="match status" value="1"/>
</dbReference>
<dbReference type="Pfam" id="PF00884">
    <property type="entry name" value="Sulfatase"/>
    <property type="match status" value="1"/>
</dbReference>
<dbReference type="Proteomes" id="UP001358417">
    <property type="component" value="Unassembled WGS sequence"/>
</dbReference>
<dbReference type="RefSeq" id="XP_064702754.1">
    <property type="nucleotide sequence ID" value="XM_064850272.1"/>
</dbReference>
<dbReference type="CDD" id="cd16147">
    <property type="entry name" value="G6S"/>
    <property type="match status" value="1"/>
</dbReference>
<dbReference type="SUPFAM" id="SSF53649">
    <property type="entry name" value="Alkaline phosphatase-like"/>
    <property type="match status" value="1"/>
</dbReference>
<sequence>MFSSVWAVLASIACLGVAAPTPSKRPNIVFIITDDQDLHLSSLDYMPITMKQVRDAGTTFKKHYCTIALCCPSRVSLLTGKAAHNTNVTDVSPPFGGYPKFIQQGHNKNYLPVWLQAGGYDTYYTGKLMNAHSIMTWNNPYPAGWNHTNYLVDPGTYVYNNACWQADTTPPIFRPGQYSTDVIASTAEKWIEEATLKTDRPFFMGIAPIAPHTETDFFSPGVFAFVPPVPAKRHEGLFPNATIPRGPSFNPSKPQGVSWVGKLAQANDTVIKANDEFYRKRLQALQSVDELVGAVIDKLDEQGILNDTYIIYTTDNGFHMGQHRLPPGKTCAFEEDVNIPFLIRGPGIPINHTVNFATSHTDLAPTILQLAGIPLRDDFDGTPMPLSLVAMKNATDSPMHDHVTIEFWGDSGGERLFQMGGPLGTPTRYHKNTYKAMRIVSKDYDLLYTVWCTNEHELYNMKVNGQSLKALLPRLDAVLMVLKSCKGEQCLKPWKTLHPDGSVYTLSQALAPEYDEFYATQPKVAFTACEIGYIVRSEGPQKILPFHIGD</sequence>
<evidence type="ECO:0000256" key="2">
    <source>
        <dbReference type="ARBA" id="ARBA00022729"/>
    </source>
</evidence>
<feature type="signal peptide" evidence="6">
    <location>
        <begin position="1"/>
        <end position="18"/>
    </location>
</feature>
<dbReference type="PANTHER" id="PTHR43108:SF8">
    <property type="entry name" value="SD21168P"/>
    <property type="match status" value="1"/>
</dbReference>
<keyword evidence="3" id="KW-0378">Hydrolase</keyword>
<dbReference type="GO" id="GO:0018958">
    <property type="term" value="P:phenol-containing compound metabolic process"/>
    <property type="evidence" value="ECO:0007669"/>
    <property type="project" value="InterPro"/>
</dbReference>
<comment type="caution">
    <text evidence="8">The sequence shown here is derived from an EMBL/GenBank/DDBJ whole genome shotgun (WGS) entry which is preliminary data.</text>
</comment>
<evidence type="ECO:0000256" key="1">
    <source>
        <dbReference type="ARBA" id="ARBA00008779"/>
    </source>
</evidence>
<dbReference type="InterPro" id="IPR000917">
    <property type="entry name" value="Sulfatase_N"/>
</dbReference>
<dbReference type="AlphaFoldDB" id="A0AAV9N1W1"/>
<comment type="similarity">
    <text evidence="1">Belongs to the sulfatase family.</text>
</comment>
<dbReference type="GeneID" id="89974883"/>
<keyword evidence="9" id="KW-1185">Reference proteome</keyword>
<reference evidence="8 9" key="1">
    <citation type="submission" date="2023-08" db="EMBL/GenBank/DDBJ databases">
        <title>Black Yeasts Isolated from many extreme environments.</title>
        <authorList>
            <person name="Coleine C."/>
            <person name="Stajich J.E."/>
            <person name="Selbmann L."/>
        </authorList>
    </citation>
    <scope>NUCLEOTIDE SEQUENCE [LARGE SCALE GENOMIC DNA]</scope>
    <source>
        <strain evidence="8 9">CCFEE 5792</strain>
    </source>
</reference>
<dbReference type="InterPro" id="IPR012083">
    <property type="entry name" value="Arylsulfatase"/>
</dbReference>
<evidence type="ECO:0000313" key="8">
    <source>
        <dbReference type="EMBL" id="KAK5047192.1"/>
    </source>
</evidence>
<evidence type="ECO:0000313" key="9">
    <source>
        <dbReference type="Proteomes" id="UP001358417"/>
    </source>
</evidence>
<dbReference type="EMBL" id="JAVRRD010000026">
    <property type="protein sequence ID" value="KAK5047192.1"/>
    <property type="molecule type" value="Genomic_DNA"/>
</dbReference>
<dbReference type="GO" id="GO:0004065">
    <property type="term" value="F:arylsulfatase activity"/>
    <property type="evidence" value="ECO:0007669"/>
    <property type="project" value="InterPro"/>
</dbReference>
<proteinExistence type="inferred from homology"/>
<evidence type="ECO:0000256" key="6">
    <source>
        <dbReference type="SAM" id="SignalP"/>
    </source>
</evidence>
<accession>A0AAV9N1W1</accession>
<evidence type="ECO:0000256" key="5">
    <source>
        <dbReference type="PIRSR" id="PIRSR000972-50"/>
    </source>
</evidence>
<keyword evidence="4" id="KW-0325">Glycoprotein</keyword>
<keyword evidence="2 6" id="KW-0732">Signal</keyword>